<dbReference type="SUPFAM" id="SSF47413">
    <property type="entry name" value="lambda repressor-like DNA-binding domains"/>
    <property type="match status" value="1"/>
</dbReference>
<proteinExistence type="predicted"/>
<dbReference type="GO" id="GO:0003677">
    <property type="term" value="F:DNA binding"/>
    <property type="evidence" value="ECO:0007669"/>
    <property type="project" value="InterPro"/>
</dbReference>
<dbReference type="PROSITE" id="PS50943">
    <property type="entry name" value="HTH_CROC1"/>
    <property type="match status" value="1"/>
</dbReference>
<dbReference type="OrthoDB" id="5515212at2"/>
<dbReference type="Proteomes" id="UP000064967">
    <property type="component" value="Chromosome"/>
</dbReference>
<name>A0A0K1PL05_9BACT</name>
<dbReference type="EMBL" id="CP012333">
    <property type="protein sequence ID" value="AKU94203.1"/>
    <property type="molecule type" value="Genomic_DNA"/>
</dbReference>
<reference evidence="2 3" key="1">
    <citation type="submission" date="2015-08" db="EMBL/GenBank/DDBJ databases">
        <authorList>
            <person name="Babu N.S."/>
            <person name="Beckwith C.J."/>
            <person name="Beseler K.G."/>
            <person name="Brison A."/>
            <person name="Carone J.V."/>
            <person name="Caskin T.P."/>
            <person name="Diamond M."/>
            <person name="Durham M.E."/>
            <person name="Foxe J.M."/>
            <person name="Go M."/>
            <person name="Henderson B.A."/>
            <person name="Jones I.B."/>
            <person name="McGettigan J.A."/>
            <person name="Micheletti S.J."/>
            <person name="Nasrallah M.E."/>
            <person name="Ortiz D."/>
            <person name="Piller C.R."/>
            <person name="Privatt S.R."/>
            <person name="Schneider S.L."/>
            <person name="Sharp S."/>
            <person name="Smith T.C."/>
            <person name="Stanton J.D."/>
            <person name="Ullery H.E."/>
            <person name="Wilson R.J."/>
            <person name="Serrano M.G."/>
            <person name="Buck G."/>
            <person name="Lee V."/>
            <person name="Wang Y."/>
            <person name="Carvalho R."/>
            <person name="Voegtly L."/>
            <person name="Shi R."/>
            <person name="Duckworth R."/>
            <person name="Johnson A."/>
            <person name="Loviza R."/>
            <person name="Walstead R."/>
            <person name="Shah Z."/>
            <person name="Kiflezghi M."/>
            <person name="Wade K."/>
            <person name="Ball S.L."/>
            <person name="Bradley K.W."/>
            <person name="Asai D.J."/>
            <person name="Bowman C.A."/>
            <person name="Russell D.A."/>
            <person name="Pope W.H."/>
            <person name="Jacobs-Sera D."/>
            <person name="Hendrix R.W."/>
            <person name="Hatfull G.F."/>
        </authorList>
    </citation>
    <scope>NUCLEOTIDE SEQUENCE [LARGE SCALE GENOMIC DNA]</scope>
    <source>
        <strain evidence="2 3">DSM 27648</strain>
    </source>
</reference>
<evidence type="ECO:0000313" key="2">
    <source>
        <dbReference type="EMBL" id="AKU94203.1"/>
    </source>
</evidence>
<evidence type="ECO:0000313" key="3">
    <source>
        <dbReference type="Proteomes" id="UP000064967"/>
    </source>
</evidence>
<dbReference type="RefSeq" id="WP_146645837.1">
    <property type="nucleotide sequence ID" value="NZ_CP012333.1"/>
</dbReference>
<dbReference type="InterPro" id="IPR001387">
    <property type="entry name" value="Cro/C1-type_HTH"/>
</dbReference>
<dbReference type="CDD" id="cd00093">
    <property type="entry name" value="HTH_XRE"/>
    <property type="match status" value="1"/>
</dbReference>
<accession>A0A0K1PL05</accession>
<evidence type="ECO:0000259" key="1">
    <source>
        <dbReference type="PROSITE" id="PS50943"/>
    </source>
</evidence>
<organism evidence="2 3">
    <name type="scientific">Labilithrix luteola</name>
    <dbReference type="NCBI Taxonomy" id="1391654"/>
    <lineage>
        <taxon>Bacteria</taxon>
        <taxon>Pseudomonadati</taxon>
        <taxon>Myxococcota</taxon>
        <taxon>Polyangia</taxon>
        <taxon>Polyangiales</taxon>
        <taxon>Labilitrichaceae</taxon>
        <taxon>Labilithrix</taxon>
    </lineage>
</organism>
<keyword evidence="3" id="KW-1185">Reference proteome</keyword>
<protein>
    <recommendedName>
        <fullName evidence="1">HTH cro/C1-type domain-containing protein</fullName>
    </recommendedName>
</protein>
<feature type="domain" description="HTH cro/C1-type" evidence="1">
    <location>
        <begin position="6"/>
        <end position="37"/>
    </location>
</feature>
<dbReference type="Pfam" id="PF01381">
    <property type="entry name" value="HTH_3"/>
    <property type="match status" value="1"/>
</dbReference>
<dbReference type="KEGG" id="llu:AKJ09_00867"/>
<dbReference type="SMART" id="SM00530">
    <property type="entry name" value="HTH_XRE"/>
    <property type="match status" value="1"/>
</dbReference>
<sequence>MTPDDLKALRKELSCTAKELAQALGLEQSTVLAWEKGDLFPTKPYVDKMEQLRVRGPAAIPKKAKGADPLKVLADPALWELVRKLVANKKLRDEVTKLAQAYPDPASDE</sequence>
<dbReference type="Gene3D" id="1.10.260.40">
    <property type="entry name" value="lambda repressor-like DNA-binding domains"/>
    <property type="match status" value="1"/>
</dbReference>
<dbReference type="InterPro" id="IPR010982">
    <property type="entry name" value="Lambda_DNA-bd_dom_sf"/>
</dbReference>
<dbReference type="AlphaFoldDB" id="A0A0K1PL05"/>
<gene>
    <name evidence="2" type="ORF">AKJ09_00867</name>
</gene>